<dbReference type="EMBL" id="CAMXCT030001202">
    <property type="protein sequence ID" value="CAL4775095.1"/>
    <property type="molecule type" value="Genomic_DNA"/>
</dbReference>
<dbReference type="EMBL" id="CAMXCT020001202">
    <property type="protein sequence ID" value="CAL1141158.1"/>
    <property type="molecule type" value="Genomic_DNA"/>
</dbReference>
<name>A0A9P1FTH4_9DINO</name>
<dbReference type="Proteomes" id="UP001152797">
    <property type="component" value="Unassembled WGS sequence"/>
</dbReference>
<protein>
    <submittedName>
        <fullName evidence="2">Uncharacterized protein</fullName>
    </submittedName>
</protein>
<evidence type="ECO:0000256" key="1">
    <source>
        <dbReference type="SAM" id="MobiDB-lite"/>
    </source>
</evidence>
<evidence type="ECO:0000313" key="3">
    <source>
        <dbReference type="EMBL" id="CAL1141158.1"/>
    </source>
</evidence>
<dbReference type="AlphaFoldDB" id="A0A9P1FTH4"/>
<reference evidence="3" key="2">
    <citation type="submission" date="2024-04" db="EMBL/GenBank/DDBJ databases">
        <authorList>
            <person name="Chen Y."/>
            <person name="Shah S."/>
            <person name="Dougan E. K."/>
            <person name="Thang M."/>
            <person name="Chan C."/>
        </authorList>
    </citation>
    <scope>NUCLEOTIDE SEQUENCE [LARGE SCALE GENOMIC DNA]</scope>
</reference>
<sequence>MGTAPELAGADAVGILWRQVFEEMDEQLKTLLAQDAQDFRANAAPLQSRGGLRMGLGTGRPGLPPRVDTRQSQSAAGSPMKPHLEALAESLEKLQWTEQLAQLRHLTKIPAMAHRVWQPRLERSAVGSAEQRTQDEAPQAPVERLRDFQAEARSRAQARRRDEEDMQWLAAITAAENADSRREEVFQRDSDEEFYAELWGLPLG</sequence>
<evidence type="ECO:0000313" key="2">
    <source>
        <dbReference type="EMBL" id="CAI3987783.1"/>
    </source>
</evidence>
<dbReference type="EMBL" id="CAMXCT010001202">
    <property type="protein sequence ID" value="CAI3987783.1"/>
    <property type="molecule type" value="Genomic_DNA"/>
</dbReference>
<proteinExistence type="predicted"/>
<keyword evidence="4" id="KW-1185">Reference proteome</keyword>
<comment type="caution">
    <text evidence="2">The sequence shown here is derived from an EMBL/GenBank/DDBJ whole genome shotgun (WGS) entry which is preliminary data.</text>
</comment>
<organism evidence="2">
    <name type="scientific">Cladocopium goreaui</name>
    <dbReference type="NCBI Taxonomy" id="2562237"/>
    <lineage>
        <taxon>Eukaryota</taxon>
        <taxon>Sar</taxon>
        <taxon>Alveolata</taxon>
        <taxon>Dinophyceae</taxon>
        <taxon>Suessiales</taxon>
        <taxon>Symbiodiniaceae</taxon>
        <taxon>Cladocopium</taxon>
    </lineage>
</organism>
<evidence type="ECO:0000313" key="4">
    <source>
        <dbReference type="Proteomes" id="UP001152797"/>
    </source>
</evidence>
<feature type="region of interest" description="Disordered" evidence="1">
    <location>
        <begin position="50"/>
        <end position="80"/>
    </location>
</feature>
<accession>A0A9P1FTH4</accession>
<gene>
    <name evidence="2" type="ORF">C1SCF055_LOCUS15028</name>
</gene>
<reference evidence="2" key="1">
    <citation type="submission" date="2022-10" db="EMBL/GenBank/DDBJ databases">
        <authorList>
            <person name="Chen Y."/>
            <person name="Dougan E. K."/>
            <person name="Chan C."/>
            <person name="Rhodes N."/>
            <person name="Thang M."/>
        </authorList>
    </citation>
    <scope>NUCLEOTIDE SEQUENCE</scope>
</reference>